<accession>A0A2N5UDQ1</accession>
<evidence type="ECO:0000313" key="3">
    <source>
        <dbReference type="EMBL" id="PLW35884.1"/>
    </source>
</evidence>
<keyword evidence="2" id="KW-0812">Transmembrane</keyword>
<evidence type="ECO:0000256" key="1">
    <source>
        <dbReference type="SAM" id="MobiDB-lite"/>
    </source>
</evidence>
<feature type="transmembrane region" description="Helical" evidence="2">
    <location>
        <begin position="103"/>
        <end position="124"/>
    </location>
</feature>
<reference evidence="3 4" key="1">
    <citation type="submission" date="2017-11" db="EMBL/GenBank/DDBJ databases">
        <title>De novo assembly and phasing of dikaryotic genomes from two isolates of Puccinia coronata f. sp. avenae, the causal agent of oat crown rust.</title>
        <authorList>
            <person name="Miller M.E."/>
            <person name="Zhang Y."/>
            <person name="Omidvar V."/>
            <person name="Sperschneider J."/>
            <person name="Schwessinger B."/>
            <person name="Raley C."/>
            <person name="Palmer J.M."/>
            <person name="Garnica D."/>
            <person name="Upadhyaya N."/>
            <person name="Rathjen J."/>
            <person name="Taylor J.M."/>
            <person name="Park R.F."/>
            <person name="Dodds P.N."/>
            <person name="Hirsch C.D."/>
            <person name="Kianian S.F."/>
            <person name="Figueroa M."/>
        </authorList>
    </citation>
    <scope>NUCLEOTIDE SEQUENCE [LARGE SCALE GENOMIC DNA]</scope>
    <source>
        <strain evidence="3">12SD80</strain>
    </source>
</reference>
<gene>
    <name evidence="3" type="ORF">PCASD_12113</name>
</gene>
<comment type="caution">
    <text evidence="3">The sequence shown here is derived from an EMBL/GenBank/DDBJ whole genome shotgun (WGS) entry which is preliminary data.</text>
</comment>
<evidence type="ECO:0000313" key="4">
    <source>
        <dbReference type="Proteomes" id="UP000235392"/>
    </source>
</evidence>
<keyword evidence="2" id="KW-0472">Membrane</keyword>
<keyword evidence="2" id="KW-1133">Transmembrane helix</keyword>
<evidence type="ECO:0000256" key="2">
    <source>
        <dbReference type="SAM" id="Phobius"/>
    </source>
</evidence>
<organism evidence="3 4">
    <name type="scientific">Puccinia coronata f. sp. avenae</name>
    <dbReference type="NCBI Taxonomy" id="200324"/>
    <lineage>
        <taxon>Eukaryota</taxon>
        <taxon>Fungi</taxon>
        <taxon>Dikarya</taxon>
        <taxon>Basidiomycota</taxon>
        <taxon>Pucciniomycotina</taxon>
        <taxon>Pucciniomycetes</taxon>
        <taxon>Pucciniales</taxon>
        <taxon>Pucciniaceae</taxon>
        <taxon>Puccinia</taxon>
    </lineage>
</organism>
<dbReference type="EMBL" id="PGCI01000169">
    <property type="protein sequence ID" value="PLW35884.1"/>
    <property type="molecule type" value="Genomic_DNA"/>
</dbReference>
<dbReference type="Proteomes" id="UP000235392">
    <property type="component" value="Unassembled WGS sequence"/>
</dbReference>
<feature type="transmembrane region" description="Helical" evidence="2">
    <location>
        <begin position="46"/>
        <end position="70"/>
    </location>
</feature>
<proteinExistence type="predicted"/>
<dbReference type="AlphaFoldDB" id="A0A2N5UDQ1"/>
<name>A0A2N5UDQ1_9BASI</name>
<feature type="compositionally biased region" description="Low complexity" evidence="1">
    <location>
        <begin position="192"/>
        <end position="201"/>
    </location>
</feature>
<sequence length="238" mass="26573">MNHHQRRFLSQDILSKVPPGVNPFQYLIDLAAPALSYSLSTTTTRYILWVFFVLHWLIVLFCLVVLGLLYQRGVQQFLWLVRRLDIEDKNGKNVPLFLVNTNVLIPITQCMGSLASQGYILLVIKNVTSSRDRTTINPILVAEGLYLPTWLVSVDASTDTGLWRIETSLVMRTAPLAVPGRWGTVPTRQRPVSVDTSTDTSQTRPTVRTAPLAIPGRWGAVFTNQRPVSVDASTDTGL</sequence>
<feature type="region of interest" description="Disordered" evidence="1">
    <location>
        <begin position="185"/>
        <end position="205"/>
    </location>
</feature>
<protein>
    <submittedName>
        <fullName evidence="3">Uncharacterized protein</fullName>
    </submittedName>
</protein>